<dbReference type="EC" id="2.7.7.61" evidence="1"/>
<dbReference type="Proteomes" id="UP001611383">
    <property type="component" value="Chromosome"/>
</dbReference>
<reference evidence="5 6" key="1">
    <citation type="submission" date="2019-08" db="EMBL/GenBank/DDBJ databases">
        <title>Archangium and Cystobacter genomes.</title>
        <authorList>
            <person name="Chen I.-C.K."/>
            <person name="Wielgoss S."/>
        </authorList>
    </citation>
    <scope>NUCLEOTIDE SEQUENCE [LARGE SCALE GENOMIC DNA]</scope>
    <source>
        <strain evidence="5 6">Cbm 6</strain>
    </source>
</reference>
<evidence type="ECO:0000256" key="2">
    <source>
        <dbReference type="ARBA" id="ARBA00022679"/>
    </source>
</evidence>
<dbReference type="InterPro" id="IPR005551">
    <property type="entry name" value="CitX"/>
</dbReference>
<evidence type="ECO:0000313" key="5">
    <source>
        <dbReference type="EMBL" id="WNG44590.1"/>
    </source>
</evidence>
<name>A0ABY9WLA1_9BACT</name>
<evidence type="ECO:0000256" key="3">
    <source>
        <dbReference type="ARBA" id="ARBA00022695"/>
    </source>
</evidence>
<evidence type="ECO:0000256" key="1">
    <source>
        <dbReference type="ARBA" id="ARBA00012524"/>
    </source>
</evidence>
<protein>
    <recommendedName>
        <fullName evidence="1">citrate lyase holo-[acyl-carrier protein] synthase</fullName>
        <ecNumber evidence="1">2.7.7.61</ecNumber>
    </recommendedName>
</protein>
<proteinExistence type="predicted"/>
<organism evidence="5 6">
    <name type="scientific">Archangium minus</name>
    <dbReference type="NCBI Taxonomy" id="83450"/>
    <lineage>
        <taxon>Bacteria</taxon>
        <taxon>Pseudomonadati</taxon>
        <taxon>Myxococcota</taxon>
        <taxon>Myxococcia</taxon>
        <taxon>Myxococcales</taxon>
        <taxon>Cystobacterineae</taxon>
        <taxon>Archangiaceae</taxon>
        <taxon>Archangium</taxon>
    </lineage>
</organism>
<dbReference type="RefSeq" id="WP_395817719.1">
    <property type="nucleotide sequence ID" value="NZ_CP043494.1"/>
</dbReference>
<evidence type="ECO:0000313" key="6">
    <source>
        <dbReference type="Proteomes" id="UP001611383"/>
    </source>
</evidence>
<keyword evidence="3" id="KW-0548">Nucleotidyltransferase</keyword>
<sequence length="145" mass="15886">MSTALAKRALERAEEARVLEARENRNKVRQELARNMSGRSLVELSLDVPRGAASNEDAERLFLSGLQQMEAGLGVPPTEMLEDAAGFYGLFVTELPALLARRRASRIEEQTAWDKHLCIECYGLAGSFGTTSKVPRELVGAPAAR</sequence>
<gene>
    <name evidence="5" type="ORF">F0U60_11150</name>
</gene>
<accession>A0ABY9WLA1</accession>
<comment type="catalytic activity">
    <reaction evidence="4">
        <text>apo-[citrate lyase ACP] + 2'-(5''-triphospho-alpha-D-ribosyl)-3'-dephospho-CoA = holo-[citrate lyase ACP] + diphosphate</text>
        <dbReference type="Rhea" id="RHEA:16333"/>
        <dbReference type="Rhea" id="RHEA-COMP:10157"/>
        <dbReference type="Rhea" id="RHEA-COMP:10158"/>
        <dbReference type="ChEBI" id="CHEBI:29999"/>
        <dbReference type="ChEBI" id="CHEBI:33019"/>
        <dbReference type="ChEBI" id="CHEBI:61378"/>
        <dbReference type="ChEBI" id="CHEBI:82683"/>
        <dbReference type="EC" id="2.7.7.61"/>
    </reaction>
</comment>
<dbReference type="Pfam" id="PF03802">
    <property type="entry name" value="CitX"/>
    <property type="match status" value="1"/>
</dbReference>
<dbReference type="EMBL" id="CP043494">
    <property type="protein sequence ID" value="WNG44590.1"/>
    <property type="molecule type" value="Genomic_DNA"/>
</dbReference>
<evidence type="ECO:0000256" key="4">
    <source>
        <dbReference type="ARBA" id="ARBA00048574"/>
    </source>
</evidence>
<keyword evidence="6" id="KW-1185">Reference proteome</keyword>
<keyword evidence="2" id="KW-0808">Transferase</keyword>